<dbReference type="RefSeq" id="WP_149089541.1">
    <property type="nucleotide sequence ID" value="NZ_VKKY01000001.1"/>
</dbReference>
<organism evidence="1 2">
    <name type="scientific">Rufibacter hautae</name>
    <dbReference type="NCBI Taxonomy" id="2595005"/>
    <lineage>
        <taxon>Bacteria</taxon>
        <taxon>Pseudomonadati</taxon>
        <taxon>Bacteroidota</taxon>
        <taxon>Cytophagia</taxon>
        <taxon>Cytophagales</taxon>
        <taxon>Hymenobacteraceae</taxon>
        <taxon>Rufibacter</taxon>
    </lineage>
</organism>
<gene>
    <name evidence="1" type="ORF">FOA19_04305</name>
</gene>
<proteinExistence type="predicted"/>
<dbReference type="EMBL" id="VKKY01000001">
    <property type="protein sequence ID" value="KAA3439901.1"/>
    <property type="molecule type" value="Genomic_DNA"/>
</dbReference>
<dbReference type="OrthoDB" id="893448at2"/>
<sequence>MNIPYSDISGILAVQHRVLKDLKKKTGIRQRDWEVLCACQRLSLAKYPFTASKLDAYLSGAYFLPCLYDSINVLLERGYIKVVVQGKPFRPESYEMAYQGTALVKRCSDEMRRLWEVNDEELAGRGIRRIW</sequence>
<accession>A0A5B6THM0</accession>
<evidence type="ECO:0000313" key="1">
    <source>
        <dbReference type="EMBL" id="KAA3439901.1"/>
    </source>
</evidence>
<protein>
    <submittedName>
        <fullName evidence="1">Uncharacterized protein</fullName>
    </submittedName>
</protein>
<reference evidence="1 2" key="1">
    <citation type="submission" date="2019-07" db="EMBL/GenBank/DDBJ databases">
        <title>Rufibacter sp. nov., isolated from lake sediment.</title>
        <authorList>
            <person name="Qu J.-H."/>
        </authorList>
    </citation>
    <scope>NUCLEOTIDE SEQUENCE [LARGE SCALE GENOMIC DNA]</scope>
    <source>
        <strain evidence="1 2">NBS58-1</strain>
    </source>
</reference>
<dbReference type="Proteomes" id="UP000324133">
    <property type="component" value="Unassembled WGS sequence"/>
</dbReference>
<dbReference type="AlphaFoldDB" id="A0A5B6THM0"/>
<keyword evidence="2" id="KW-1185">Reference proteome</keyword>
<name>A0A5B6THM0_9BACT</name>
<comment type="caution">
    <text evidence="1">The sequence shown here is derived from an EMBL/GenBank/DDBJ whole genome shotgun (WGS) entry which is preliminary data.</text>
</comment>
<evidence type="ECO:0000313" key="2">
    <source>
        <dbReference type="Proteomes" id="UP000324133"/>
    </source>
</evidence>